<sequence>MGILQSVYLVDSITSTSIPDYVEKMTNVELNPSRSSPTDEESNRPRWSKRAKVVKNFGSDFVTYNIEDDPVTFKDTMVFSKVKQWKEAIKSNMDSIVSNRICILVDLPPKCTTIGCKLVLKKKLKSDGTKDKFKNRLVAKGFKQNEGIDYFSTHSKVARLNTIWVLIALGSLEGFVAHGNKHMVYKLVKSLYGLKQAPKK</sequence>
<evidence type="ECO:0000313" key="2">
    <source>
        <dbReference type="EMBL" id="KAL0462640.1"/>
    </source>
</evidence>
<comment type="caution">
    <text evidence="2">The sequence shown here is derived from an EMBL/GenBank/DDBJ whole genome shotgun (WGS) entry which is preliminary data.</text>
</comment>
<reference evidence="2" key="2">
    <citation type="journal article" date="2024" name="Plant">
        <title>Genomic evolution and insights into agronomic trait innovations of Sesamum species.</title>
        <authorList>
            <person name="Miao H."/>
            <person name="Wang L."/>
            <person name="Qu L."/>
            <person name="Liu H."/>
            <person name="Sun Y."/>
            <person name="Le M."/>
            <person name="Wang Q."/>
            <person name="Wei S."/>
            <person name="Zheng Y."/>
            <person name="Lin W."/>
            <person name="Duan Y."/>
            <person name="Cao H."/>
            <person name="Xiong S."/>
            <person name="Wang X."/>
            <person name="Wei L."/>
            <person name="Li C."/>
            <person name="Ma Q."/>
            <person name="Ju M."/>
            <person name="Zhao R."/>
            <person name="Li G."/>
            <person name="Mu C."/>
            <person name="Tian Q."/>
            <person name="Mei H."/>
            <person name="Zhang T."/>
            <person name="Gao T."/>
            <person name="Zhang H."/>
        </authorList>
    </citation>
    <scope>NUCLEOTIDE SEQUENCE</scope>
    <source>
        <strain evidence="2">KEN1</strain>
    </source>
</reference>
<proteinExistence type="predicted"/>
<reference evidence="2" key="1">
    <citation type="submission" date="2020-06" db="EMBL/GenBank/DDBJ databases">
        <authorList>
            <person name="Li T."/>
            <person name="Hu X."/>
            <person name="Zhang T."/>
            <person name="Song X."/>
            <person name="Zhang H."/>
            <person name="Dai N."/>
            <person name="Sheng W."/>
            <person name="Hou X."/>
            <person name="Wei L."/>
        </authorList>
    </citation>
    <scope>NUCLEOTIDE SEQUENCE</scope>
    <source>
        <strain evidence="2">KEN1</strain>
        <tissue evidence="2">Leaf</tissue>
    </source>
</reference>
<dbReference type="AlphaFoldDB" id="A0AAW2YA25"/>
<organism evidence="2">
    <name type="scientific">Sesamum latifolium</name>
    <dbReference type="NCBI Taxonomy" id="2727402"/>
    <lineage>
        <taxon>Eukaryota</taxon>
        <taxon>Viridiplantae</taxon>
        <taxon>Streptophyta</taxon>
        <taxon>Embryophyta</taxon>
        <taxon>Tracheophyta</taxon>
        <taxon>Spermatophyta</taxon>
        <taxon>Magnoliopsida</taxon>
        <taxon>eudicotyledons</taxon>
        <taxon>Gunneridae</taxon>
        <taxon>Pentapetalae</taxon>
        <taxon>asterids</taxon>
        <taxon>lamiids</taxon>
        <taxon>Lamiales</taxon>
        <taxon>Pedaliaceae</taxon>
        <taxon>Sesamum</taxon>
    </lineage>
</organism>
<gene>
    <name evidence="2" type="ORF">Slati_0151600</name>
</gene>
<dbReference type="Pfam" id="PF07727">
    <property type="entry name" value="RVT_2"/>
    <property type="match status" value="1"/>
</dbReference>
<evidence type="ECO:0000259" key="1">
    <source>
        <dbReference type="Pfam" id="PF07727"/>
    </source>
</evidence>
<protein>
    <submittedName>
        <fullName evidence="2">Retrovirus-related Pol polyprotein from transposon RE1</fullName>
    </submittedName>
</protein>
<name>A0AAW2YA25_9LAMI</name>
<feature type="domain" description="Reverse transcriptase Ty1/copia-type" evidence="1">
    <location>
        <begin position="102"/>
        <end position="178"/>
    </location>
</feature>
<dbReference type="InterPro" id="IPR013103">
    <property type="entry name" value="RVT_2"/>
</dbReference>
<accession>A0AAW2YA25</accession>
<dbReference type="EMBL" id="JACGWN010000001">
    <property type="protein sequence ID" value="KAL0462640.1"/>
    <property type="molecule type" value="Genomic_DNA"/>
</dbReference>